<keyword evidence="2" id="KW-0812">Transmembrane</keyword>
<feature type="transmembrane region" description="Helical" evidence="2">
    <location>
        <begin position="110"/>
        <end position="136"/>
    </location>
</feature>
<sequence>MARPHVGRAVELAATLAAAVTSTAVDGLASALKHDGANSIGAAQTPASVVVVVPEPIYSFTQGLVIAGAAALLTPAWYLGFPVTLTGSAAVLVVLMRPFVAAAGGTMTPALTGTAVAVGALIYALLPPALIVAGLVQAASSVSRAISLPAAAPSADRVARVASASDSPAGTGRSGRSAATPGAKSANAAPSRTAAALPAKGRGSSPAAGTSSKKSTSTGGAKHAVGGSGRSR</sequence>
<dbReference type="EMBL" id="JALN02000001">
    <property type="protein sequence ID" value="KDF00644.1"/>
    <property type="molecule type" value="Genomic_DNA"/>
</dbReference>
<keyword evidence="4" id="KW-1185">Reference proteome</keyword>
<proteinExistence type="predicted"/>
<gene>
    <name evidence="3" type="ORF">Y900_017260</name>
</gene>
<accession>A0A064CPJ4</accession>
<evidence type="ECO:0000256" key="2">
    <source>
        <dbReference type="SAM" id="Phobius"/>
    </source>
</evidence>
<name>A0A064CPJ4_9MYCO</name>
<dbReference type="AlphaFoldDB" id="A0A064CPJ4"/>
<comment type="caution">
    <text evidence="3">The sequence shown here is derived from an EMBL/GenBank/DDBJ whole genome shotgun (WGS) entry which is preliminary data.</text>
</comment>
<organism evidence="3 4">
    <name type="scientific">Mycolicibacterium aromaticivorans JS19b1 = JCM 16368</name>
    <dbReference type="NCBI Taxonomy" id="1440774"/>
    <lineage>
        <taxon>Bacteria</taxon>
        <taxon>Bacillati</taxon>
        <taxon>Actinomycetota</taxon>
        <taxon>Actinomycetes</taxon>
        <taxon>Mycobacteriales</taxon>
        <taxon>Mycobacteriaceae</taxon>
        <taxon>Mycolicibacterium</taxon>
    </lineage>
</organism>
<evidence type="ECO:0000256" key="1">
    <source>
        <dbReference type="SAM" id="MobiDB-lite"/>
    </source>
</evidence>
<protein>
    <submittedName>
        <fullName evidence="3">Uncharacterized protein</fullName>
    </submittedName>
</protein>
<keyword evidence="2" id="KW-1133">Transmembrane helix</keyword>
<reference evidence="3" key="1">
    <citation type="submission" date="2014-05" db="EMBL/GenBank/DDBJ databases">
        <title>Genome sequence of Mycobacterium aromaticivorans strain JS19b1T (= DSM 45407T).</title>
        <authorList>
            <person name="Kwak Y."/>
            <person name="Park G.-S."/>
            <person name="Li Q.X."/>
            <person name="Lee S.-E."/>
            <person name="Shin J.-H."/>
        </authorList>
    </citation>
    <scope>NUCLEOTIDE SEQUENCE [LARGE SCALE GENOMIC DNA]</scope>
    <source>
        <strain evidence="3">JS19b1</strain>
    </source>
</reference>
<dbReference type="Proteomes" id="UP000022835">
    <property type="component" value="Unassembled WGS sequence"/>
</dbReference>
<keyword evidence="2" id="KW-0472">Membrane</keyword>
<feature type="region of interest" description="Disordered" evidence="1">
    <location>
        <begin position="162"/>
        <end position="232"/>
    </location>
</feature>
<evidence type="ECO:0000313" key="3">
    <source>
        <dbReference type="EMBL" id="KDF00644.1"/>
    </source>
</evidence>
<feature type="compositionally biased region" description="Low complexity" evidence="1">
    <location>
        <begin position="183"/>
        <end position="222"/>
    </location>
</feature>
<feature type="transmembrane region" description="Helical" evidence="2">
    <location>
        <begin position="85"/>
        <end position="104"/>
    </location>
</feature>
<evidence type="ECO:0000313" key="4">
    <source>
        <dbReference type="Proteomes" id="UP000022835"/>
    </source>
</evidence>